<reference evidence="2" key="1">
    <citation type="submission" date="2022-04" db="EMBL/GenBank/DDBJ databases">
        <title>A functionally conserved STORR gene fusion in Papaver species that diverged 16.8 million years ago.</title>
        <authorList>
            <person name="Catania T."/>
        </authorList>
    </citation>
    <scope>NUCLEOTIDE SEQUENCE</scope>
    <source>
        <strain evidence="2">S-188037</strain>
    </source>
</reference>
<dbReference type="Gene3D" id="3.30.460.10">
    <property type="entry name" value="Beta Polymerase, domain 2"/>
    <property type="match status" value="1"/>
</dbReference>
<evidence type="ECO:0000259" key="1">
    <source>
        <dbReference type="Pfam" id="PF20750"/>
    </source>
</evidence>
<dbReference type="AlphaFoldDB" id="A0AAD4SAF1"/>
<feature type="domain" description="Poly(A) polymerase nucleotidyltransferase" evidence="1">
    <location>
        <begin position="4"/>
        <end position="42"/>
    </location>
</feature>
<evidence type="ECO:0000313" key="3">
    <source>
        <dbReference type="Proteomes" id="UP001202328"/>
    </source>
</evidence>
<sequence length="96" mass="10779">MQCRIVKTWVKKVTRIRGYNDQLVQEANAKIYTFGSYRLWGMGTFLFCFQIKVFATYTPDINTIEEGTEDLLLDDSVMAVIAAGVLSTIACGLDPC</sequence>
<dbReference type="InterPro" id="IPR048840">
    <property type="entry name" value="PolA_pol_NTPase"/>
</dbReference>
<dbReference type="Proteomes" id="UP001202328">
    <property type="component" value="Unassembled WGS sequence"/>
</dbReference>
<keyword evidence="3" id="KW-1185">Reference proteome</keyword>
<organism evidence="2 3">
    <name type="scientific">Papaver atlanticum</name>
    <dbReference type="NCBI Taxonomy" id="357466"/>
    <lineage>
        <taxon>Eukaryota</taxon>
        <taxon>Viridiplantae</taxon>
        <taxon>Streptophyta</taxon>
        <taxon>Embryophyta</taxon>
        <taxon>Tracheophyta</taxon>
        <taxon>Spermatophyta</taxon>
        <taxon>Magnoliopsida</taxon>
        <taxon>Ranunculales</taxon>
        <taxon>Papaveraceae</taxon>
        <taxon>Papaveroideae</taxon>
        <taxon>Papaver</taxon>
    </lineage>
</organism>
<dbReference type="EMBL" id="JAJJMB010012336">
    <property type="protein sequence ID" value="KAI3878007.1"/>
    <property type="molecule type" value="Genomic_DNA"/>
</dbReference>
<dbReference type="Pfam" id="PF20750">
    <property type="entry name" value="PAP_NTPase"/>
    <property type="match status" value="1"/>
</dbReference>
<proteinExistence type="predicted"/>
<dbReference type="InterPro" id="IPR043519">
    <property type="entry name" value="NT_sf"/>
</dbReference>
<protein>
    <recommendedName>
        <fullName evidence="1">Poly(A) polymerase nucleotidyltransferase domain-containing protein</fullName>
    </recommendedName>
</protein>
<evidence type="ECO:0000313" key="2">
    <source>
        <dbReference type="EMBL" id="KAI3878007.1"/>
    </source>
</evidence>
<name>A0AAD4SAF1_9MAGN</name>
<gene>
    <name evidence="2" type="ORF">MKW98_008284</name>
</gene>
<comment type="caution">
    <text evidence="2">The sequence shown here is derived from an EMBL/GenBank/DDBJ whole genome shotgun (WGS) entry which is preliminary data.</text>
</comment>
<accession>A0AAD4SAF1</accession>